<feature type="compositionally biased region" description="Basic residues" evidence="5">
    <location>
        <begin position="19"/>
        <end position="28"/>
    </location>
</feature>
<keyword evidence="2 4" id="KW-0863">Zinc-finger</keyword>
<dbReference type="GO" id="GO:0008270">
    <property type="term" value="F:zinc ion binding"/>
    <property type="evidence" value="ECO:0007669"/>
    <property type="project" value="UniProtKB-KW"/>
</dbReference>
<dbReference type="SUPFAM" id="SSF54495">
    <property type="entry name" value="UBC-like"/>
    <property type="match status" value="1"/>
</dbReference>
<evidence type="ECO:0000259" key="7">
    <source>
        <dbReference type="PROSITE" id="PS51266"/>
    </source>
</evidence>
<organism evidence="8">
    <name type="scientific">Blastobotrys adeninivorans</name>
    <name type="common">Yeast</name>
    <name type="synonym">Arxula adeninivorans</name>
    <dbReference type="NCBI Taxonomy" id="409370"/>
    <lineage>
        <taxon>Eukaryota</taxon>
        <taxon>Fungi</taxon>
        <taxon>Dikarya</taxon>
        <taxon>Ascomycota</taxon>
        <taxon>Saccharomycotina</taxon>
        <taxon>Dipodascomycetes</taxon>
        <taxon>Dipodascales</taxon>
        <taxon>Trichomonascaceae</taxon>
        <taxon>Blastobotrys</taxon>
    </lineage>
</organism>
<feature type="compositionally biased region" description="Basic and acidic residues" evidence="5">
    <location>
        <begin position="384"/>
        <end position="403"/>
    </location>
</feature>
<feature type="compositionally biased region" description="Basic and acidic residues" evidence="5">
    <location>
        <begin position="429"/>
        <end position="441"/>
    </location>
</feature>
<dbReference type="SUPFAM" id="SSF161219">
    <property type="entry name" value="CHY zinc finger-like"/>
    <property type="match status" value="1"/>
</dbReference>
<feature type="compositionally biased region" description="Basic and acidic residues" evidence="5">
    <location>
        <begin position="707"/>
        <end position="718"/>
    </location>
</feature>
<feature type="domain" description="CHY-type" evidence="7">
    <location>
        <begin position="627"/>
        <end position="693"/>
    </location>
</feature>
<proteinExistence type="predicted"/>
<keyword evidence="1" id="KW-0479">Metal-binding</keyword>
<dbReference type="AlphaFoldDB" id="A0A060T8R1"/>
<dbReference type="EMBL" id="HG937694">
    <property type="protein sequence ID" value="CDP37343.1"/>
    <property type="molecule type" value="Genomic_DNA"/>
</dbReference>
<dbReference type="InterPro" id="IPR016135">
    <property type="entry name" value="UBQ-conjugating_enzyme/RWD"/>
</dbReference>
<keyword evidence="3" id="KW-0862">Zinc</keyword>
<dbReference type="PhylomeDB" id="A0A060T8R1"/>
<feature type="compositionally biased region" description="Basic residues" evidence="5">
    <location>
        <begin position="73"/>
        <end position="82"/>
    </location>
</feature>
<feature type="region of interest" description="Disordered" evidence="5">
    <location>
        <begin position="204"/>
        <end position="237"/>
    </location>
</feature>
<feature type="compositionally biased region" description="Low complexity" evidence="5">
    <location>
        <begin position="29"/>
        <end position="42"/>
    </location>
</feature>
<evidence type="ECO:0000313" key="8">
    <source>
        <dbReference type="EMBL" id="CDP37343.1"/>
    </source>
</evidence>
<feature type="domain" description="RWD" evidence="6">
    <location>
        <begin position="90"/>
        <end position="192"/>
    </location>
</feature>
<reference evidence="8" key="2">
    <citation type="submission" date="2014-06" db="EMBL/GenBank/DDBJ databases">
        <title>The complete genome of Blastobotrys (Arxula) adeninivorans LS3 - a yeast of biotechnological interest.</title>
        <authorList>
            <person name="Kunze G."/>
            <person name="Gaillardin C."/>
            <person name="Czernicka M."/>
            <person name="Durrens P."/>
            <person name="Martin T."/>
            <person name="Boer E."/>
            <person name="Gabaldon T."/>
            <person name="Cruz J."/>
            <person name="Talla E."/>
            <person name="Marck C."/>
            <person name="Goffeau A."/>
            <person name="Barbe V."/>
            <person name="Baret P."/>
            <person name="Baronian K."/>
            <person name="Beier S."/>
            <person name="Bleykasten C."/>
            <person name="Bode R."/>
            <person name="Casaregola S."/>
            <person name="Despons L."/>
            <person name="Fairhead C."/>
            <person name="Giersberg M."/>
            <person name="Gierski P."/>
            <person name="Hahnel U."/>
            <person name="Hartmann A."/>
            <person name="Jankowska D."/>
            <person name="Jubin C."/>
            <person name="Jung P."/>
            <person name="Lafontaine I."/>
            <person name="Leh-Louis V."/>
            <person name="Lemaire M."/>
            <person name="Marcet-Houben M."/>
            <person name="Mascher M."/>
            <person name="Morel G."/>
            <person name="Richard G.-F."/>
            <person name="Riechen J."/>
            <person name="Sacerdot C."/>
            <person name="Sarkar A."/>
            <person name="Savel G."/>
            <person name="Schacherer J."/>
            <person name="Sherman D."/>
            <person name="Straub M.-L."/>
            <person name="Stein N."/>
            <person name="Thierry A."/>
            <person name="Trautwein-Schult A."/>
            <person name="Westhof E."/>
            <person name="Worch S."/>
            <person name="Dujon B."/>
            <person name="Souciet J.-L."/>
            <person name="Wincker P."/>
            <person name="Scholz U."/>
            <person name="Neuveglise N."/>
        </authorList>
    </citation>
    <scope>NUCLEOTIDE SEQUENCE</scope>
    <source>
        <strain evidence="8">LS3</strain>
    </source>
</reference>
<dbReference type="Pfam" id="PF05495">
    <property type="entry name" value="zf-CHY"/>
    <property type="match status" value="1"/>
</dbReference>
<feature type="region of interest" description="Disordered" evidence="5">
    <location>
        <begin position="1"/>
        <end position="92"/>
    </location>
</feature>
<feature type="region of interest" description="Disordered" evidence="5">
    <location>
        <begin position="369"/>
        <end position="447"/>
    </location>
</feature>
<accession>A0A060T8R1</accession>
<evidence type="ECO:0000256" key="2">
    <source>
        <dbReference type="ARBA" id="ARBA00022771"/>
    </source>
</evidence>
<evidence type="ECO:0000256" key="1">
    <source>
        <dbReference type="ARBA" id="ARBA00022723"/>
    </source>
</evidence>
<dbReference type="InterPro" id="IPR006575">
    <property type="entry name" value="RWD_dom"/>
</dbReference>
<name>A0A060T8R1_BLAAD</name>
<feature type="compositionally biased region" description="Low complexity" evidence="5">
    <location>
        <begin position="8"/>
        <end position="18"/>
    </location>
</feature>
<feature type="compositionally biased region" description="Acidic residues" evidence="5">
    <location>
        <begin position="415"/>
        <end position="428"/>
    </location>
</feature>
<evidence type="ECO:0000256" key="5">
    <source>
        <dbReference type="SAM" id="MobiDB-lite"/>
    </source>
</evidence>
<feature type="compositionally biased region" description="Polar residues" evidence="5">
    <location>
        <begin position="214"/>
        <end position="225"/>
    </location>
</feature>
<evidence type="ECO:0000256" key="3">
    <source>
        <dbReference type="ARBA" id="ARBA00022833"/>
    </source>
</evidence>
<dbReference type="InterPro" id="IPR037274">
    <property type="entry name" value="Znf_CHY_sf"/>
</dbReference>
<protein>
    <submittedName>
        <fullName evidence="8">ARAD1D09284p</fullName>
    </submittedName>
</protein>
<gene>
    <name evidence="8" type="ORF">GNLVRS02_ARAD1D09284g</name>
</gene>
<dbReference type="InterPro" id="IPR008913">
    <property type="entry name" value="Znf_CHY"/>
</dbReference>
<feature type="region of interest" description="Disordered" evidence="5">
    <location>
        <begin position="706"/>
        <end position="728"/>
    </location>
</feature>
<feature type="compositionally biased region" description="Basic residues" evidence="5">
    <location>
        <begin position="719"/>
        <end position="728"/>
    </location>
</feature>
<reference evidence="8" key="1">
    <citation type="submission" date="2014-02" db="EMBL/GenBank/DDBJ databases">
        <authorList>
            <person name="Genoscope - CEA"/>
        </authorList>
    </citation>
    <scope>NUCLEOTIDE SEQUENCE</scope>
    <source>
        <strain evidence="8">LS3</strain>
    </source>
</reference>
<feature type="region of interest" description="Disordered" evidence="5">
    <location>
        <begin position="600"/>
        <end position="626"/>
    </location>
</feature>
<sequence length="728" mass="80910">MSESNIQSAPSTSSSSAARPRRRNRKPRSANGTNGTNSANGADGSGTDKAKNTSNGKSGESGSGERKEGSNRPPRRRPMARPKPKDPRKSEIYQLRKGYPNLVASDDETLFAIELTPSDPDFPFDIASLKFDLYVPKDYPASAPSIMVKNSDIPRGYAVNVELGFKDMAVEKLGKLTLMNLTLTLDKHLEEFLRQERKETIRIVKHKPKPAPKTTITSPGNNKASHNLGEQKKSKPSLRYDPKATAKFVPNYIKDERNLQIDLMRARLKSVKLFSDSAEGSTFSVTIDPPSSQLLPPELCVTFNILLHVPADYGLSGATVAIPIDDVSARNIETNFNTHANAVKGKWTLLSLLNYLTTQLEQLMLPGYNVKPAEDTPDTGRTVKGKEPVREETVSLQKEGQKEPEEDNNTRANETDQDFEEDSSEDSSEEKSSDQADDAKGTDQYLPPPLIPRGIAVMIPGLKITNVGFLECQTLNLVVRCSRCKSTNDLLHLSSAPYGKESKPQGVACYKCKQTLSGAFRKDILHSNNERAGFLDLMNCTPFHILPNCSFIPTCDNCSTTLASPFKRMQVAQNLNANCLECHTKMSLFIPEVRFDEVGPQDTEEPGLKLKVRPPKKESPGITGGTPLPNDGSCEHYKKSTRWFRFSCCGKVFACDRCHDQASDHPNEPAHRMICGKCSREQNFSDTCVFCRHSFAVRHSAFWEGGKGTRDQTRMSRKDPRKYKRTRK</sequence>
<dbReference type="PROSITE" id="PS50908">
    <property type="entry name" value="RWD"/>
    <property type="match status" value="1"/>
</dbReference>
<dbReference type="PROSITE" id="PS51266">
    <property type="entry name" value="ZF_CHY"/>
    <property type="match status" value="1"/>
</dbReference>
<evidence type="ECO:0000259" key="6">
    <source>
        <dbReference type="PROSITE" id="PS50908"/>
    </source>
</evidence>
<evidence type="ECO:0000256" key="4">
    <source>
        <dbReference type="PROSITE-ProRule" id="PRU00601"/>
    </source>
</evidence>